<gene>
    <name evidence="1" type="ORF">FKW44_022598</name>
</gene>
<dbReference type="EMBL" id="CP045906">
    <property type="protein sequence ID" value="QQP34643.1"/>
    <property type="molecule type" value="Genomic_DNA"/>
</dbReference>
<organism evidence="1 2">
    <name type="scientific">Caligus rogercresseyi</name>
    <name type="common">Sea louse</name>
    <dbReference type="NCBI Taxonomy" id="217165"/>
    <lineage>
        <taxon>Eukaryota</taxon>
        <taxon>Metazoa</taxon>
        <taxon>Ecdysozoa</taxon>
        <taxon>Arthropoda</taxon>
        <taxon>Crustacea</taxon>
        <taxon>Multicrustacea</taxon>
        <taxon>Hexanauplia</taxon>
        <taxon>Copepoda</taxon>
        <taxon>Siphonostomatoida</taxon>
        <taxon>Caligidae</taxon>
        <taxon>Caligus</taxon>
    </lineage>
</organism>
<dbReference type="AlphaFoldDB" id="A0A7T8JTM7"/>
<reference evidence="2" key="1">
    <citation type="submission" date="2021-01" db="EMBL/GenBank/DDBJ databases">
        <title>Caligus Genome Assembly.</title>
        <authorList>
            <person name="Gallardo-Escarate C."/>
        </authorList>
    </citation>
    <scope>NUCLEOTIDE SEQUENCE [LARGE SCALE GENOMIC DNA]</scope>
</reference>
<proteinExistence type="predicted"/>
<dbReference type="Proteomes" id="UP000595437">
    <property type="component" value="Chromosome 17"/>
</dbReference>
<accession>A0A7T8JTM7</accession>
<evidence type="ECO:0000313" key="2">
    <source>
        <dbReference type="Proteomes" id="UP000595437"/>
    </source>
</evidence>
<feature type="non-terminal residue" evidence="1">
    <location>
        <position position="1"/>
    </location>
</feature>
<sequence length="131" mass="14711">MSLERDIRIRVHALLEAGKTPTEISRQLGINRPTKKVGSGAKKSLDGEEVKQILMADPLKSTRSRFGRSHSTLALAVKNSGKKSLVRLERPKSISNAARQEMDFWTKDLWASQSPDANPLDYAFWPHIESK</sequence>
<keyword evidence="2" id="KW-1185">Reference proteome</keyword>
<name>A0A7T8JTM7_CALRO</name>
<evidence type="ECO:0000313" key="1">
    <source>
        <dbReference type="EMBL" id="QQP34643.1"/>
    </source>
</evidence>
<protein>
    <submittedName>
        <fullName evidence="1">Uncharacterized protein</fullName>
    </submittedName>
</protein>